<evidence type="ECO:0000256" key="2">
    <source>
        <dbReference type="SAM" id="Phobius"/>
    </source>
</evidence>
<reference evidence="3" key="2">
    <citation type="submission" date="2020-09" db="EMBL/GenBank/DDBJ databases">
        <authorList>
            <person name="Sun Q."/>
            <person name="Ohkuma M."/>
        </authorList>
    </citation>
    <scope>NUCLEOTIDE SEQUENCE</scope>
    <source>
        <strain evidence="3">JCM 14719</strain>
    </source>
</reference>
<dbReference type="Pfam" id="PF18910">
    <property type="entry name" value="DUF5665"/>
    <property type="match status" value="1"/>
</dbReference>
<dbReference type="Proteomes" id="UP000637720">
    <property type="component" value="Unassembled WGS sequence"/>
</dbReference>
<evidence type="ECO:0000313" key="3">
    <source>
        <dbReference type="EMBL" id="GGJ92557.1"/>
    </source>
</evidence>
<evidence type="ECO:0000313" key="4">
    <source>
        <dbReference type="Proteomes" id="UP000637720"/>
    </source>
</evidence>
<dbReference type="RefSeq" id="WP_054670358.1">
    <property type="nucleotide sequence ID" value="NZ_BMOF01000002.1"/>
</dbReference>
<reference evidence="3" key="1">
    <citation type="journal article" date="2014" name="Int. J. Syst. Evol. Microbiol.">
        <title>Complete genome sequence of Corynebacterium casei LMG S-19264T (=DSM 44701T), isolated from a smear-ripened cheese.</title>
        <authorList>
            <consortium name="US DOE Joint Genome Institute (JGI-PGF)"/>
            <person name="Walter F."/>
            <person name="Albersmeier A."/>
            <person name="Kalinowski J."/>
            <person name="Ruckert C."/>
        </authorList>
    </citation>
    <scope>NUCLEOTIDE SEQUENCE</scope>
    <source>
        <strain evidence="3">JCM 14719</strain>
    </source>
</reference>
<keyword evidence="2" id="KW-0472">Membrane</keyword>
<feature type="transmembrane region" description="Helical" evidence="2">
    <location>
        <begin position="57"/>
        <end position="86"/>
    </location>
</feature>
<comment type="caution">
    <text evidence="3">The sequence shown here is derived from an EMBL/GenBank/DDBJ whole genome shotgun (WGS) entry which is preliminary data.</text>
</comment>
<protein>
    <submittedName>
        <fullName evidence="3">Uncharacterized protein</fullName>
    </submittedName>
</protein>
<dbReference type="InterPro" id="IPR043723">
    <property type="entry name" value="DUF5665"/>
</dbReference>
<keyword evidence="1" id="KW-0175">Coiled coil</keyword>
<gene>
    <name evidence="3" type="ORF">GCM10007043_02770</name>
</gene>
<keyword evidence="4" id="KW-1185">Reference proteome</keyword>
<proteinExistence type="predicted"/>
<keyword evidence="2" id="KW-0812">Transmembrane</keyword>
<name>A0A8J3BBJ5_9BACI</name>
<dbReference type="EMBL" id="BMOF01000002">
    <property type="protein sequence ID" value="GGJ92557.1"/>
    <property type="molecule type" value="Genomic_DNA"/>
</dbReference>
<feature type="coiled-coil region" evidence="1">
    <location>
        <begin position="4"/>
        <end position="34"/>
    </location>
</feature>
<accession>A0A8J3BBJ5</accession>
<evidence type="ECO:0000256" key="1">
    <source>
        <dbReference type="SAM" id="Coils"/>
    </source>
</evidence>
<sequence length="119" mass="13409">MQRADDVRELLNALNALADRLEAVEALDNRLERLALAAERVRLGEVLLNYTRPRRIFWLHFLGGLSRGLGLTVGTAIVIGVAGYLLSQFVNVPLVGEKVAHILEWVEYYRAQDHAPFSR</sequence>
<organism evidence="3 4">
    <name type="scientific">Calditerricola satsumensis</name>
    <dbReference type="NCBI Taxonomy" id="373054"/>
    <lineage>
        <taxon>Bacteria</taxon>
        <taxon>Bacillati</taxon>
        <taxon>Bacillota</taxon>
        <taxon>Bacilli</taxon>
        <taxon>Bacillales</taxon>
        <taxon>Bacillaceae</taxon>
        <taxon>Calditerricola</taxon>
    </lineage>
</organism>
<keyword evidence="2" id="KW-1133">Transmembrane helix</keyword>
<dbReference type="AlphaFoldDB" id="A0A8J3BBJ5"/>